<dbReference type="GO" id="GO:0030246">
    <property type="term" value="F:carbohydrate binding"/>
    <property type="evidence" value="ECO:0007669"/>
    <property type="project" value="UniProtKB-ARBA"/>
</dbReference>
<organism evidence="6 7">
    <name type="scientific">Deinococcus aerius</name>
    <dbReference type="NCBI Taxonomy" id="200253"/>
    <lineage>
        <taxon>Bacteria</taxon>
        <taxon>Thermotogati</taxon>
        <taxon>Deinococcota</taxon>
        <taxon>Deinococci</taxon>
        <taxon>Deinococcales</taxon>
        <taxon>Deinococcaceae</taxon>
        <taxon>Deinococcus</taxon>
    </lineage>
</organism>
<feature type="signal peptide" evidence="4">
    <location>
        <begin position="1"/>
        <end position="22"/>
    </location>
</feature>
<dbReference type="PANTHER" id="PTHR46847">
    <property type="entry name" value="D-ALLOSE-BINDING PERIPLASMIC PROTEIN-RELATED"/>
    <property type="match status" value="1"/>
</dbReference>
<dbReference type="GO" id="GO:0030313">
    <property type="term" value="C:cell envelope"/>
    <property type="evidence" value="ECO:0007669"/>
    <property type="project" value="UniProtKB-SubCell"/>
</dbReference>
<evidence type="ECO:0000256" key="1">
    <source>
        <dbReference type="ARBA" id="ARBA00004196"/>
    </source>
</evidence>
<keyword evidence="3 4" id="KW-0732">Signal</keyword>
<feature type="domain" description="Periplasmic binding protein" evidence="5">
    <location>
        <begin position="36"/>
        <end position="297"/>
    </location>
</feature>
<evidence type="ECO:0000313" key="6">
    <source>
        <dbReference type="EMBL" id="GBF06360.1"/>
    </source>
</evidence>
<comment type="subcellular location">
    <subcellularLocation>
        <location evidence="1">Cell envelope</location>
    </subcellularLocation>
</comment>
<dbReference type="AlphaFoldDB" id="A0A2I9D7B7"/>
<evidence type="ECO:0000313" key="7">
    <source>
        <dbReference type="Proteomes" id="UP000236569"/>
    </source>
</evidence>
<dbReference type="CDD" id="cd06309">
    <property type="entry name" value="PBP1_galactofuranose_YtfQ-like"/>
    <property type="match status" value="1"/>
</dbReference>
<evidence type="ECO:0000256" key="4">
    <source>
        <dbReference type="SAM" id="SignalP"/>
    </source>
</evidence>
<evidence type="ECO:0000259" key="5">
    <source>
        <dbReference type="Pfam" id="PF13407"/>
    </source>
</evidence>
<dbReference type="PANTHER" id="PTHR46847:SF3">
    <property type="entry name" value="GALACTOFURANOSE-BINDING PROTEIN YTFQ"/>
    <property type="match status" value="1"/>
</dbReference>
<comment type="caution">
    <text evidence="6">The sequence shown here is derived from an EMBL/GenBank/DDBJ whole genome shotgun (WGS) entry which is preliminary data.</text>
</comment>
<dbReference type="Proteomes" id="UP000236569">
    <property type="component" value="Unassembled WGS sequence"/>
</dbReference>
<name>A0A2I9D7B7_9DEIO</name>
<gene>
    <name evidence="6" type="ORF">DAERI_080151</name>
</gene>
<reference evidence="7" key="1">
    <citation type="submission" date="2018-01" db="EMBL/GenBank/DDBJ databases">
        <title>Draft Genome Sequence of the Radioresistant Bacterium Deinococcus aerius TR0125, Isolated from the Higher Atmosphere above Japan.</title>
        <authorList>
            <person name="Satoh K."/>
            <person name="Arai H."/>
            <person name="Sanzen T."/>
            <person name="Kawaguchi Y."/>
            <person name="Hayashi H."/>
            <person name="Yokobori S."/>
            <person name="Yamagishi A."/>
            <person name="Oono Y."/>
            <person name="Narumi I."/>
        </authorList>
    </citation>
    <scope>NUCLEOTIDE SEQUENCE [LARGE SCALE GENOMIC DNA]</scope>
    <source>
        <strain evidence="7">TR0125</strain>
    </source>
</reference>
<dbReference type="OrthoDB" id="9814427at2"/>
<dbReference type="Pfam" id="PF13407">
    <property type="entry name" value="Peripla_BP_4"/>
    <property type="match status" value="1"/>
</dbReference>
<comment type="similarity">
    <text evidence="2">Belongs to the bacterial solute-binding protein 2 family.</text>
</comment>
<dbReference type="RefSeq" id="WP_103129734.1">
    <property type="nucleotide sequence ID" value="NZ_BFAG01000008.1"/>
</dbReference>
<evidence type="ECO:0000256" key="3">
    <source>
        <dbReference type="ARBA" id="ARBA00022729"/>
    </source>
</evidence>
<dbReference type="SUPFAM" id="SSF53822">
    <property type="entry name" value="Periplasmic binding protein-like I"/>
    <property type="match status" value="1"/>
</dbReference>
<dbReference type="EMBL" id="BFAG01000008">
    <property type="protein sequence ID" value="GBF06360.1"/>
    <property type="molecule type" value="Genomic_DNA"/>
</dbReference>
<protein>
    <submittedName>
        <fullName evidence="6">Periplasmic-binding protein/LacI transcriptional regulator</fullName>
    </submittedName>
</protein>
<accession>A0A2I9D7B7</accession>
<keyword evidence="7" id="KW-1185">Reference proteome</keyword>
<evidence type="ECO:0000256" key="2">
    <source>
        <dbReference type="ARBA" id="ARBA00007639"/>
    </source>
</evidence>
<proteinExistence type="inferred from homology"/>
<dbReference type="InterPro" id="IPR025997">
    <property type="entry name" value="SBP_2_dom"/>
</dbReference>
<sequence>MKRILATTVTLAAAGLSVFALAQGLPKLAVKKTYKVGFAQTESNNPWRLAQTKSMQDEAKKLGWQLVYTDAAGSAAKQVSDVDSMIAQRVDAIFLAPREEKPLAAAVKKARAAGIPVILLDRNVDQSLAKPGVDYVTFIGSDFVKEGQRAAEWLTKKMNGKATIIELQGTTGSSPANDRKAGFANYIKKYPGMKIVASQTGDFARDKGRQVMETLLQAHPDVTAVYAHNDEMALGAIAALEAAGKKPGKDVILVSIDGEKDALQAIIDGKLGATVECNPRFGPKAFETLQRYARGEKIPAKIINPDRFFDASNAKASLSTSY</sequence>
<dbReference type="InterPro" id="IPR028082">
    <property type="entry name" value="Peripla_BP_I"/>
</dbReference>
<dbReference type="Gene3D" id="3.40.50.2300">
    <property type="match status" value="2"/>
</dbReference>
<feature type="chain" id="PRO_5014453167" evidence="4">
    <location>
        <begin position="23"/>
        <end position="322"/>
    </location>
</feature>